<proteinExistence type="predicted"/>
<dbReference type="Proteomes" id="UP000053557">
    <property type="component" value="Unassembled WGS sequence"/>
</dbReference>
<evidence type="ECO:0000313" key="1">
    <source>
        <dbReference type="EMBL" id="KUO95341.1"/>
    </source>
</evidence>
<comment type="caution">
    <text evidence="1">The sequence shown here is derived from an EMBL/GenBank/DDBJ whole genome shotgun (WGS) entry which is preliminary data.</text>
</comment>
<dbReference type="AlphaFoldDB" id="A0A117SXH3"/>
<name>A0A117SXH3_9BACL</name>
<accession>A0A117SXH3</accession>
<keyword evidence="2" id="KW-1185">Reference proteome</keyword>
<protein>
    <submittedName>
        <fullName evidence="1">Uncharacterized protein</fullName>
    </submittedName>
</protein>
<gene>
    <name evidence="1" type="ORF">ATW55_10775</name>
</gene>
<sequence>MYQAFTACLLFHSGGQVCAIRRIEHKRHQTRVISLRHTCDLCRGLTQRADTLPVGTSWMILRRIRDGVERRLGGRALTMPLLPFYVEQGRTGFGGLDSAQQSAYITSLIRSINEHVALRHLVLCTDQIATEQALMQALIPFQTKSLRATSFVWWRDTPFPATDSKEPLGFTPEMFFKEAPDFWDEYLLLTEIAPRLAQKAQGGQGQPERVTSFLTIDDVLHKRILTLWETNKDNR</sequence>
<dbReference type="EMBL" id="LPVJ01000052">
    <property type="protein sequence ID" value="KUO95341.1"/>
    <property type="molecule type" value="Genomic_DNA"/>
</dbReference>
<organism evidence="1 2">
    <name type="scientific">Ferroacidibacillus organovorans</name>
    <dbReference type="NCBI Taxonomy" id="1765683"/>
    <lineage>
        <taxon>Bacteria</taxon>
        <taxon>Bacillati</taxon>
        <taxon>Bacillota</taxon>
        <taxon>Bacilli</taxon>
        <taxon>Bacillales</taxon>
        <taxon>Alicyclobacillaceae</taxon>
        <taxon>Ferroacidibacillus</taxon>
    </lineage>
</organism>
<reference evidence="1 2" key="1">
    <citation type="submission" date="2015-12" db="EMBL/GenBank/DDBJ databases">
        <title>Draft genome sequence of Acidibacillus ferrooxidans ITV001, isolated from a chalcopyrite acid mine drainage site in Brazil.</title>
        <authorList>
            <person name="Dall'Agnol H."/>
            <person name="Nancucheo I."/>
            <person name="Johnson B."/>
            <person name="Oliveira R."/>
            <person name="Leite L."/>
            <person name="Pylro V."/>
            <person name="Nunes G.L."/>
            <person name="Tzotzos G."/>
            <person name="Fernandes G.R."/>
            <person name="Dutra J."/>
            <person name="Orellana S.C."/>
            <person name="Oliveira G."/>
        </authorList>
    </citation>
    <scope>NUCLEOTIDE SEQUENCE [LARGE SCALE GENOMIC DNA]</scope>
    <source>
        <strain evidence="2">ITV01</strain>
    </source>
</reference>
<dbReference type="Gene3D" id="3.40.50.10310">
    <property type="entry name" value="Creatininase"/>
    <property type="match status" value="1"/>
</dbReference>
<dbReference type="InterPro" id="IPR024087">
    <property type="entry name" value="Creatininase-like_sf"/>
</dbReference>
<evidence type="ECO:0000313" key="2">
    <source>
        <dbReference type="Proteomes" id="UP000053557"/>
    </source>
</evidence>